<dbReference type="GO" id="GO:0005886">
    <property type="term" value="C:plasma membrane"/>
    <property type="evidence" value="ECO:0007669"/>
    <property type="project" value="TreeGrafter"/>
</dbReference>
<dbReference type="AlphaFoldDB" id="R7Z8S8"/>
<feature type="transmembrane region" description="Helical" evidence="5">
    <location>
        <begin position="26"/>
        <end position="51"/>
    </location>
</feature>
<evidence type="ECO:0000256" key="4">
    <source>
        <dbReference type="ARBA" id="ARBA00023136"/>
    </source>
</evidence>
<sequence>MKETIAAITTIADAKSKMMKQRPINYLMQAMFGGHIIGFGILLIVTIGGIFDPLGVPSMKVVQGLAFGVALSMVMMAGANLFTGDNLVLTISTLEKKSTPLEMISIWIFSYLGNFFGSLFAARRCFVLLCRTCHWRYGCLYREDGNSQDDCRICGAFMPRYFM</sequence>
<organism evidence="6 7">
    <name type="scientific">Lysinibacillus sphaericus OT4b.31</name>
    <dbReference type="NCBI Taxonomy" id="1285586"/>
    <lineage>
        <taxon>Bacteria</taxon>
        <taxon>Bacillati</taxon>
        <taxon>Bacillota</taxon>
        <taxon>Bacilli</taxon>
        <taxon>Bacillales</taxon>
        <taxon>Bacillaceae</taxon>
        <taxon>Lysinibacillus</taxon>
    </lineage>
</organism>
<dbReference type="PANTHER" id="PTHR30520">
    <property type="entry name" value="FORMATE TRANSPORTER-RELATED"/>
    <property type="match status" value="1"/>
</dbReference>
<keyword evidence="2 5" id="KW-0812">Transmembrane</keyword>
<dbReference type="Pfam" id="PF01226">
    <property type="entry name" value="Form_Nir_trans"/>
    <property type="match status" value="1"/>
</dbReference>
<dbReference type="GO" id="GO:0015499">
    <property type="term" value="F:formate transmembrane transporter activity"/>
    <property type="evidence" value="ECO:0007669"/>
    <property type="project" value="TreeGrafter"/>
</dbReference>
<dbReference type="InterPro" id="IPR000292">
    <property type="entry name" value="For/NO2_transpt"/>
</dbReference>
<dbReference type="InterPro" id="IPR023271">
    <property type="entry name" value="Aquaporin-like"/>
</dbReference>
<evidence type="ECO:0000313" key="6">
    <source>
        <dbReference type="EMBL" id="EON70361.1"/>
    </source>
</evidence>
<dbReference type="Gene3D" id="1.20.1080.10">
    <property type="entry name" value="Glycerol uptake facilitator protein"/>
    <property type="match status" value="1"/>
</dbReference>
<keyword evidence="3 5" id="KW-1133">Transmembrane helix</keyword>
<dbReference type="RefSeq" id="WP_010861230.1">
    <property type="nucleotide sequence ID" value="NZ_KB933411.1"/>
</dbReference>
<evidence type="ECO:0000256" key="1">
    <source>
        <dbReference type="ARBA" id="ARBA00004141"/>
    </source>
</evidence>
<proteinExistence type="predicted"/>
<dbReference type="Proteomes" id="UP000013911">
    <property type="component" value="Unassembled WGS sequence"/>
</dbReference>
<evidence type="ECO:0000256" key="5">
    <source>
        <dbReference type="SAM" id="Phobius"/>
    </source>
</evidence>
<keyword evidence="4 5" id="KW-0472">Membrane</keyword>
<dbReference type="EMBL" id="AQPX01000036">
    <property type="protein sequence ID" value="EON70361.1"/>
    <property type="molecule type" value="Genomic_DNA"/>
</dbReference>
<reference evidence="6 7" key="1">
    <citation type="submission" date="2013-04" db="EMBL/GenBank/DDBJ databases">
        <title>Draft genome of the heavy metal tolerant bacterium Lysinibacillus sphaericus strain OT4b.31.</title>
        <authorList>
            <person name="Pena-Montenegro T.D."/>
            <person name="Dussan J."/>
        </authorList>
    </citation>
    <scope>NUCLEOTIDE SEQUENCE [LARGE SCALE GENOMIC DNA]</scope>
    <source>
        <strain evidence="6 7">OT4b.31</strain>
    </source>
</reference>
<dbReference type="HOGENOM" id="CLU_1625082_0_0_9"/>
<gene>
    <name evidence="6" type="ORF">H131_21657</name>
</gene>
<dbReference type="PANTHER" id="PTHR30520:SF8">
    <property type="entry name" value="NITRITE TRANSPORTER NIRC"/>
    <property type="match status" value="1"/>
</dbReference>
<evidence type="ECO:0000313" key="7">
    <source>
        <dbReference type="Proteomes" id="UP000013911"/>
    </source>
</evidence>
<feature type="transmembrane region" description="Helical" evidence="5">
    <location>
        <begin position="104"/>
        <end position="122"/>
    </location>
</feature>
<name>R7Z8S8_LYSSH</name>
<evidence type="ECO:0000256" key="2">
    <source>
        <dbReference type="ARBA" id="ARBA00022692"/>
    </source>
</evidence>
<dbReference type="eggNOG" id="COG2116">
    <property type="taxonomic scope" value="Bacteria"/>
</dbReference>
<protein>
    <submittedName>
        <fullName evidence="6">Formate/nitrite transporter</fullName>
    </submittedName>
</protein>
<accession>R7Z8S8</accession>
<dbReference type="PATRIC" id="fig|1285586.5.peg.4512"/>
<feature type="transmembrane region" description="Helical" evidence="5">
    <location>
        <begin position="63"/>
        <end position="83"/>
    </location>
</feature>
<comment type="subcellular location">
    <subcellularLocation>
        <location evidence="1">Membrane</location>
        <topology evidence="1">Multi-pass membrane protein</topology>
    </subcellularLocation>
</comment>
<evidence type="ECO:0000256" key="3">
    <source>
        <dbReference type="ARBA" id="ARBA00022989"/>
    </source>
</evidence>
<comment type="caution">
    <text evidence="6">The sequence shown here is derived from an EMBL/GenBank/DDBJ whole genome shotgun (WGS) entry which is preliminary data.</text>
</comment>